<comment type="caution">
    <text evidence="2">The sequence shown here is derived from an EMBL/GenBank/DDBJ whole genome shotgun (WGS) entry which is preliminary data.</text>
</comment>
<keyword evidence="1" id="KW-0812">Transmembrane</keyword>
<protein>
    <submittedName>
        <fullName evidence="2">Uncharacterized protein</fullName>
    </submittedName>
</protein>
<feature type="transmembrane region" description="Helical" evidence="1">
    <location>
        <begin position="6"/>
        <end position="30"/>
    </location>
</feature>
<dbReference type="EMBL" id="JAMPKM010000022">
    <property type="protein sequence ID" value="MEP0820203.1"/>
    <property type="molecule type" value="Genomic_DNA"/>
</dbReference>
<keyword evidence="1" id="KW-0472">Membrane</keyword>
<gene>
    <name evidence="2" type="ORF">NC998_24180</name>
</gene>
<organism evidence="2 3">
    <name type="scientific">Trichocoleus desertorum GB2-A4</name>
    <dbReference type="NCBI Taxonomy" id="2933944"/>
    <lineage>
        <taxon>Bacteria</taxon>
        <taxon>Bacillati</taxon>
        <taxon>Cyanobacteriota</taxon>
        <taxon>Cyanophyceae</taxon>
        <taxon>Leptolyngbyales</taxon>
        <taxon>Trichocoleusaceae</taxon>
        <taxon>Trichocoleus</taxon>
    </lineage>
</organism>
<sequence>MSLWLIPKILLVTGSVGVAGAIGGVVNALLTDNGFIWPYVEQVNGIRITRPGFIGNIFISAVAAVISWGLYGPFAQANLLEGQALSLTPSTFAGAILVGIAGAKWLTNEVDKRLLKVAAIKAAKAHSSPEVAELMLWASPSETLNITKKLQL</sequence>
<keyword evidence="3" id="KW-1185">Reference proteome</keyword>
<name>A0ABV0JEK2_9CYAN</name>
<evidence type="ECO:0000256" key="1">
    <source>
        <dbReference type="SAM" id="Phobius"/>
    </source>
</evidence>
<proteinExistence type="predicted"/>
<evidence type="ECO:0000313" key="2">
    <source>
        <dbReference type="EMBL" id="MEP0820203.1"/>
    </source>
</evidence>
<reference evidence="2 3" key="1">
    <citation type="submission" date="2022-04" db="EMBL/GenBank/DDBJ databases">
        <title>Positive selection, recombination, and allopatry shape intraspecific diversity of widespread and dominant cyanobacteria.</title>
        <authorList>
            <person name="Wei J."/>
            <person name="Shu W."/>
            <person name="Hu C."/>
        </authorList>
    </citation>
    <scope>NUCLEOTIDE SEQUENCE [LARGE SCALE GENOMIC DNA]</scope>
    <source>
        <strain evidence="2 3">GB2-A4</strain>
    </source>
</reference>
<dbReference type="RefSeq" id="WP_190435375.1">
    <property type="nucleotide sequence ID" value="NZ_JAMPKM010000022.1"/>
</dbReference>
<feature type="transmembrane region" description="Helical" evidence="1">
    <location>
        <begin position="83"/>
        <end position="106"/>
    </location>
</feature>
<feature type="transmembrane region" description="Helical" evidence="1">
    <location>
        <begin position="51"/>
        <end position="71"/>
    </location>
</feature>
<dbReference type="Proteomes" id="UP001464891">
    <property type="component" value="Unassembled WGS sequence"/>
</dbReference>
<keyword evidence="1" id="KW-1133">Transmembrane helix</keyword>
<evidence type="ECO:0000313" key="3">
    <source>
        <dbReference type="Proteomes" id="UP001464891"/>
    </source>
</evidence>
<accession>A0ABV0JEK2</accession>